<dbReference type="Gene3D" id="3.30.565.10">
    <property type="entry name" value="Histidine kinase-like ATPase, C-terminal domain"/>
    <property type="match status" value="1"/>
</dbReference>
<organism evidence="16 17">
    <name type="scientific">Halarcobacter mediterraneus</name>
    <dbReference type="NCBI Taxonomy" id="2023153"/>
    <lineage>
        <taxon>Bacteria</taxon>
        <taxon>Pseudomonadati</taxon>
        <taxon>Campylobacterota</taxon>
        <taxon>Epsilonproteobacteria</taxon>
        <taxon>Campylobacterales</taxon>
        <taxon>Arcobacteraceae</taxon>
        <taxon>Halarcobacter</taxon>
    </lineage>
</organism>
<dbReference type="Gene3D" id="3.30.450.20">
    <property type="entry name" value="PAS domain"/>
    <property type="match status" value="2"/>
</dbReference>
<evidence type="ECO:0000256" key="8">
    <source>
        <dbReference type="ARBA" id="ARBA00022741"/>
    </source>
</evidence>
<dbReference type="OrthoDB" id="5348736at2"/>
<keyword evidence="17" id="KW-1185">Reference proteome</keyword>
<dbReference type="InterPro" id="IPR036890">
    <property type="entry name" value="HATPase_C_sf"/>
</dbReference>
<dbReference type="InterPro" id="IPR003594">
    <property type="entry name" value="HATPase_dom"/>
</dbReference>
<keyword evidence="4" id="KW-1003">Cell membrane</keyword>
<gene>
    <name evidence="16" type="ORF">CP965_04140</name>
</gene>
<dbReference type="GO" id="GO:0005524">
    <property type="term" value="F:ATP binding"/>
    <property type="evidence" value="ECO:0007669"/>
    <property type="project" value="UniProtKB-KW"/>
</dbReference>
<accession>A0A4Q1B2M7</accession>
<evidence type="ECO:0000256" key="5">
    <source>
        <dbReference type="ARBA" id="ARBA00022553"/>
    </source>
</evidence>
<dbReference type="PANTHER" id="PTHR43065:SF10">
    <property type="entry name" value="PEROXIDE STRESS-ACTIVATED HISTIDINE KINASE MAK3"/>
    <property type="match status" value="1"/>
</dbReference>
<evidence type="ECO:0000313" key="17">
    <source>
        <dbReference type="Proteomes" id="UP000289718"/>
    </source>
</evidence>
<evidence type="ECO:0000256" key="4">
    <source>
        <dbReference type="ARBA" id="ARBA00022475"/>
    </source>
</evidence>
<dbReference type="SUPFAM" id="SSF55874">
    <property type="entry name" value="ATPase domain of HSP90 chaperone/DNA topoisomerase II/histidine kinase"/>
    <property type="match status" value="1"/>
</dbReference>
<dbReference type="InterPro" id="IPR004358">
    <property type="entry name" value="Sig_transdc_His_kin-like_C"/>
</dbReference>
<evidence type="ECO:0000256" key="11">
    <source>
        <dbReference type="ARBA" id="ARBA00022989"/>
    </source>
</evidence>
<dbReference type="InterPro" id="IPR004010">
    <property type="entry name" value="Double_Cache_2"/>
</dbReference>
<feature type="transmembrane region" description="Helical" evidence="14">
    <location>
        <begin position="353"/>
        <end position="376"/>
    </location>
</feature>
<name>A0A4Q1B2M7_9BACT</name>
<dbReference type="EMBL" id="NXIE01000001">
    <property type="protein sequence ID" value="RXK14641.1"/>
    <property type="molecule type" value="Genomic_DNA"/>
</dbReference>
<dbReference type="RefSeq" id="WP_129060778.1">
    <property type="nucleotide sequence ID" value="NZ_NXIE01000001.1"/>
</dbReference>
<sequence length="641" mass="75558">MESKYSERTILTIIKYGALIPIIIFSFLITYLSIKQKDDELNHEIKVLKEKFLQENKENVKNEVYRVIDSINYEIKSSDEALKTFLKDKVYEAYQIADNIYKEETKKNKPKEEIYNTIKLALGGMIYNEGTGYIFLDDINGVKQLQPFNRSFEGRNFLHYEDAKGYRFVETIVQTIKDKTETYDTYYWYKSKEDKTAYKKMSFYKYFEPFDVAIGTGEYLVDFEKRIQQNLLKRIRNIRFNNNNGYIFIFDSKGTYLSYFEKDKIKTNGFKTENTKGKYLIKDLVEFAIDKKEGYYSYLALKKPNLSTDNNEKISFIKYFEDWDWIIGAGFYLDELNNDVKERELELIKKHEAIISDIIILSIIITSLLLLISFYISKIVSKKFDDYKNNLKEEMNRTVEKERLLIQQSKMATMGEMIGNIAHQWKQPLSIISTASTGVKLQKELETLTDKELSEAMDSINNSSQYLAQTIEDFRSFFKPNKLKQRFIFRSLYEKTFKLINSQFKNNNIQIIENIDDIELNTYENELLQVLINILKNSKDELIKLPREERRLIFVNSFSKNKQVFIKIRDNAGGIPEEIIDKIYDPYFSTKKDKEGTGIGLYMSRQIIDSMDGKIKVSNVDFTFSNKKYKGAEFTIIIPLN</sequence>
<dbReference type="InterPro" id="IPR033480">
    <property type="entry name" value="sCache_2"/>
</dbReference>
<dbReference type="SUPFAM" id="SSF47384">
    <property type="entry name" value="Homodimeric domain of signal transducing histidine kinase"/>
    <property type="match status" value="1"/>
</dbReference>
<dbReference type="SMART" id="SM00388">
    <property type="entry name" value="HisKA"/>
    <property type="match status" value="1"/>
</dbReference>
<evidence type="ECO:0000256" key="1">
    <source>
        <dbReference type="ARBA" id="ARBA00000085"/>
    </source>
</evidence>
<keyword evidence="13 14" id="KW-0472">Membrane</keyword>
<keyword evidence="10" id="KW-0067">ATP-binding</keyword>
<protein>
    <recommendedName>
        <fullName evidence="3">histidine kinase</fullName>
        <ecNumber evidence="3">2.7.13.3</ecNumber>
    </recommendedName>
</protein>
<evidence type="ECO:0000259" key="15">
    <source>
        <dbReference type="PROSITE" id="PS50109"/>
    </source>
</evidence>
<dbReference type="GO" id="GO:0005886">
    <property type="term" value="C:plasma membrane"/>
    <property type="evidence" value="ECO:0007669"/>
    <property type="project" value="UniProtKB-SubCell"/>
</dbReference>
<dbReference type="Pfam" id="PF02518">
    <property type="entry name" value="HATPase_c"/>
    <property type="match status" value="1"/>
</dbReference>
<dbReference type="InterPro" id="IPR003661">
    <property type="entry name" value="HisK_dim/P_dom"/>
</dbReference>
<dbReference type="EC" id="2.7.13.3" evidence="3"/>
<dbReference type="PROSITE" id="PS50109">
    <property type="entry name" value="HIS_KIN"/>
    <property type="match status" value="1"/>
</dbReference>
<keyword evidence="9 16" id="KW-0418">Kinase</keyword>
<dbReference type="Gene3D" id="1.10.287.130">
    <property type="match status" value="1"/>
</dbReference>
<dbReference type="Pfam" id="PF00512">
    <property type="entry name" value="HisKA"/>
    <property type="match status" value="1"/>
</dbReference>
<evidence type="ECO:0000256" key="9">
    <source>
        <dbReference type="ARBA" id="ARBA00022777"/>
    </source>
</evidence>
<keyword evidence="11 14" id="KW-1133">Transmembrane helix</keyword>
<evidence type="ECO:0000256" key="3">
    <source>
        <dbReference type="ARBA" id="ARBA00012438"/>
    </source>
</evidence>
<evidence type="ECO:0000256" key="13">
    <source>
        <dbReference type="ARBA" id="ARBA00023136"/>
    </source>
</evidence>
<keyword evidence="7 14" id="KW-0812">Transmembrane</keyword>
<reference evidence="16 17" key="1">
    <citation type="submission" date="2017-09" db="EMBL/GenBank/DDBJ databases">
        <title>Genomics of the genus Arcobacter.</title>
        <authorList>
            <person name="Perez-Cataluna A."/>
            <person name="Figueras M.J."/>
            <person name="Salas-Masso N."/>
        </authorList>
    </citation>
    <scope>NUCLEOTIDE SEQUENCE [LARGE SCALE GENOMIC DNA]</scope>
    <source>
        <strain evidence="16 17">F156-34</strain>
    </source>
</reference>
<comment type="catalytic activity">
    <reaction evidence="1">
        <text>ATP + protein L-histidine = ADP + protein N-phospho-L-histidine.</text>
        <dbReference type="EC" id="2.7.13.3"/>
    </reaction>
</comment>
<evidence type="ECO:0000256" key="6">
    <source>
        <dbReference type="ARBA" id="ARBA00022679"/>
    </source>
</evidence>
<evidence type="ECO:0000313" key="16">
    <source>
        <dbReference type="EMBL" id="RXK14641.1"/>
    </source>
</evidence>
<evidence type="ECO:0000256" key="14">
    <source>
        <dbReference type="SAM" id="Phobius"/>
    </source>
</evidence>
<evidence type="ECO:0000256" key="7">
    <source>
        <dbReference type="ARBA" id="ARBA00022692"/>
    </source>
</evidence>
<feature type="transmembrane region" description="Helical" evidence="14">
    <location>
        <begin position="13"/>
        <end position="34"/>
    </location>
</feature>
<dbReference type="PANTHER" id="PTHR43065">
    <property type="entry name" value="SENSOR HISTIDINE KINASE"/>
    <property type="match status" value="1"/>
</dbReference>
<dbReference type="Proteomes" id="UP000289718">
    <property type="component" value="Unassembled WGS sequence"/>
</dbReference>
<feature type="domain" description="Histidine kinase" evidence="15">
    <location>
        <begin position="420"/>
        <end position="641"/>
    </location>
</feature>
<evidence type="ECO:0000256" key="12">
    <source>
        <dbReference type="ARBA" id="ARBA00023012"/>
    </source>
</evidence>
<keyword evidence="12" id="KW-0902">Two-component regulatory system</keyword>
<comment type="subcellular location">
    <subcellularLocation>
        <location evidence="2">Cell membrane</location>
        <topology evidence="2">Multi-pass membrane protein</topology>
    </subcellularLocation>
</comment>
<keyword evidence="8" id="KW-0547">Nucleotide-binding</keyword>
<dbReference type="Pfam" id="PF08269">
    <property type="entry name" value="dCache_2"/>
    <property type="match status" value="1"/>
</dbReference>
<dbReference type="CDD" id="cd00082">
    <property type="entry name" value="HisKA"/>
    <property type="match status" value="1"/>
</dbReference>
<dbReference type="InterPro" id="IPR036097">
    <property type="entry name" value="HisK_dim/P_sf"/>
</dbReference>
<comment type="caution">
    <text evidence="16">The sequence shown here is derived from an EMBL/GenBank/DDBJ whole genome shotgun (WGS) entry which is preliminary data.</text>
</comment>
<dbReference type="PRINTS" id="PR00344">
    <property type="entry name" value="BCTRLSENSOR"/>
</dbReference>
<dbReference type="AlphaFoldDB" id="A0A4Q1B2M7"/>
<evidence type="ECO:0000256" key="10">
    <source>
        <dbReference type="ARBA" id="ARBA00022840"/>
    </source>
</evidence>
<dbReference type="GO" id="GO:0000155">
    <property type="term" value="F:phosphorelay sensor kinase activity"/>
    <property type="evidence" value="ECO:0007669"/>
    <property type="project" value="InterPro"/>
</dbReference>
<dbReference type="InterPro" id="IPR005467">
    <property type="entry name" value="His_kinase_dom"/>
</dbReference>
<proteinExistence type="predicted"/>
<keyword evidence="6" id="KW-0808">Transferase</keyword>
<keyword evidence="5" id="KW-0597">Phosphoprotein</keyword>
<evidence type="ECO:0000256" key="2">
    <source>
        <dbReference type="ARBA" id="ARBA00004651"/>
    </source>
</evidence>
<dbReference type="SMART" id="SM00387">
    <property type="entry name" value="HATPase_c"/>
    <property type="match status" value="1"/>
</dbReference>
<dbReference type="SMART" id="SM01049">
    <property type="entry name" value="Cache_2"/>
    <property type="match status" value="2"/>
</dbReference>